<evidence type="ECO:0000256" key="1">
    <source>
        <dbReference type="SAM" id="MobiDB-lite"/>
    </source>
</evidence>
<organism evidence="5">
    <name type="scientific">uncultured Mycobacterium sp</name>
    <dbReference type="NCBI Taxonomy" id="171292"/>
    <lineage>
        <taxon>Bacteria</taxon>
        <taxon>Bacillati</taxon>
        <taxon>Actinomycetota</taxon>
        <taxon>Actinomycetes</taxon>
        <taxon>Mycobacteriales</taxon>
        <taxon>Mycobacteriaceae</taxon>
        <taxon>Mycobacterium</taxon>
        <taxon>environmental samples</taxon>
    </lineage>
</organism>
<sequence>MTARGRIVAATAAVLVTLGAASTAFLVRHSCYPATTVTAYFTAASAIYPGDEVRVSGVKVGKIDSIEPTGKQVKMVLSIDPGVSIPAGARAVIVAQNLVAARYLQLTPAYRDVGPTMPSGAVIPVERTAVPVEWDDVKTQLMRLSTDLGPTSDSARPALSRLIDDTADAMGGNGIKLRQMLAQLSSVARIFADGSGNVVDIIKGLQNLVTALHDSSGAIVDFEHRLAALTGTLDDNTGDLDAALRDLATATVDAQRFVGGSRELTVEQIQRLTDVTRNLADNGNSLQQLLHVAPNAFANYYNVYNPDTGDNIGSIVFNDFANPIQFICGQIGAIENATAAETGKLCAQYLGPALRLLSFNLIPFPMSPYLMKAPSPENLLCSDPALAPGGSGPTPGPPESPPAISAYTGAPTP</sequence>
<protein>
    <submittedName>
        <fullName evidence="5">Virulence factor Mce family protein</fullName>
    </submittedName>
</protein>
<dbReference type="EMBL" id="FLQS01000015">
    <property type="protein sequence ID" value="SBS75356.1"/>
    <property type="molecule type" value="Genomic_DNA"/>
</dbReference>
<dbReference type="GO" id="GO:0005576">
    <property type="term" value="C:extracellular region"/>
    <property type="evidence" value="ECO:0007669"/>
    <property type="project" value="TreeGrafter"/>
</dbReference>
<feature type="signal peptide" evidence="2">
    <location>
        <begin position="1"/>
        <end position="26"/>
    </location>
</feature>
<dbReference type="InterPro" id="IPR003399">
    <property type="entry name" value="Mce/MlaD"/>
</dbReference>
<dbReference type="AlphaFoldDB" id="A0A1Y5P9I2"/>
<dbReference type="InterPro" id="IPR005693">
    <property type="entry name" value="Mce"/>
</dbReference>
<evidence type="ECO:0000256" key="2">
    <source>
        <dbReference type="SAM" id="SignalP"/>
    </source>
</evidence>
<accession>A0A1Y5P9I2</accession>
<dbReference type="InterPro" id="IPR024516">
    <property type="entry name" value="Mce_C"/>
</dbReference>
<gene>
    <name evidence="5" type="ORF">MHPYR_220031</name>
</gene>
<dbReference type="PANTHER" id="PTHR33371">
    <property type="entry name" value="INTERMEMBRANE PHOSPHOLIPID TRANSPORT SYSTEM BINDING PROTEIN MLAD-RELATED"/>
    <property type="match status" value="1"/>
</dbReference>
<evidence type="ECO:0000259" key="4">
    <source>
        <dbReference type="Pfam" id="PF11887"/>
    </source>
</evidence>
<dbReference type="PANTHER" id="PTHR33371:SF4">
    <property type="entry name" value="INTERMEMBRANE PHOSPHOLIPID TRANSPORT SYSTEM BINDING PROTEIN MLAD"/>
    <property type="match status" value="1"/>
</dbReference>
<feature type="domain" description="Mce/MlaD" evidence="3">
    <location>
        <begin position="34"/>
        <end position="108"/>
    </location>
</feature>
<dbReference type="InterPro" id="IPR052336">
    <property type="entry name" value="MlaD_Phospholipid_Transporter"/>
</dbReference>
<evidence type="ECO:0000259" key="3">
    <source>
        <dbReference type="Pfam" id="PF02470"/>
    </source>
</evidence>
<feature type="domain" description="Mammalian cell entry C-terminal" evidence="4">
    <location>
        <begin position="117"/>
        <end position="300"/>
    </location>
</feature>
<feature type="chain" id="PRO_5012102227" evidence="2">
    <location>
        <begin position="27"/>
        <end position="413"/>
    </location>
</feature>
<dbReference type="NCBIfam" id="TIGR00996">
    <property type="entry name" value="Mtu_fam_mce"/>
    <property type="match status" value="1"/>
</dbReference>
<feature type="region of interest" description="Disordered" evidence="1">
    <location>
        <begin position="381"/>
        <end position="413"/>
    </location>
</feature>
<name>A0A1Y5P9I2_9MYCO</name>
<reference evidence="5" key="1">
    <citation type="submission" date="2016-03" db="EMBL/GenBank/DDBJ databases">
        <authorList>
            <person name="Ploux O."/>
        </authorList>
    </citation>
    <scope>NUCLEOTIDE SEQUENCE</scope>
    <source>
        <strain evidence="5">UC10</strain>
    </source>
</reference>
<dbReference type="Pfam" id="PF11887">
    <property type="entry name" value="Mce4_CUP1"/>
    <property type="match status" value="1"/>
</dbReference>
<keyword evidence="2" id="KW-0732">Signal</keyword>
<evidence type="ECO:0000313" key="5">
    <source>
        <dbReference type="EMBL" id="SBS75356.1"/>
    </source>
</evidence>
<dbReference type="Pfam" id="PF02470">
    <property type="entry name" value="MlaD"/>
    <property type="match status" value="1"/>
</dbReference>
<proteinExistence type="predicted"/>